<dbReference type="PANTHER" id="PTHR30352">
    <property type="entry name" value="PYRUVATE FORMATE-LYASE-ACTIVATING ENZYME"/>
    <property type="match status" value="1"/>
</dbReference>
<evidence type="ECO:0000256" key="4">
    <source>
        <dbReference type="ARBA" id="ARBA00022723"/>
    </source>
</evidence>
<reference evidence="7" key="1">
    <citation type="submission" date="2019-08" db="EMBL/GenBank/DDBJ databases">
        <authorList>
            <person name="Kucharzyk K."/>
            <person name="Murdoch R.W."/>
            <person name="Higgins S."/>
            <person name="Loffler F."/>
        </authorList>
    </citation>
    <scope>NUCLEOTIDE SEQUENCE</scope>
</reference>
<keyword evidence="5" id="KW-0408">Iron</keyword>
<dbReference type="Gene3D" id="3.80.30.10">
    <property type="entry name" value="pyruvate-formate lyase- activating enzyme"/>
    <property type="match status" value="1"/>
</dbReference>
<keyword evidence="7" id="KW-0560">Oxidoreductase</keyword>
<dbReference type="PANTHER" id="PTHR30352:SF4">
    <property type="entry name" value="PYRUVATE FORMATE-LYASE 2-ACTIVATING ENZYME"/>
    <property type="match status" value="1"/>
</dbReference>
<evidence type="ECO:0000256" key="3">
    <source>
        <dbReference type="ARBA" id="ARBA00022691"/>
    </source>
</evidence>
<organism evidence="7">
    <name type="scientific">bioreactor metagenome</name>
    <dbReference type="NCBI Taxonomy" id="1076179"/>
    <lineage>
        <taxon>unclassified sequences</taxon>
        <taxon>metagenomes</taxon>
        <taxon>ecological metagenomes</taxon>
    </lineage>
</organism>
<dbReference type="GO" id="GO:0043365">
    <property type="term" value="F:[formate-C-acetyltransferase]-activating enzyme activity"/>
    <property type="evidence" value="ECO:0007669"/>
    <property type="project" value="UniProtKB-EC"/>
</dbReference>
<dbReference type="AlphaFoldDB" id="A0A645EKD8"/>
<accession>A0A645EKD8</accession>
<dbReference type="InterPro" id="IPR034457">
    <property type="entry name" value="Organic_radical-activating"/>
</dbReference>
<name>A0A645EKD8_9ZZZZ</name>
<keyword evidence="3" id="KW-0949">S-adenosyl-L-methionine</keyword>
<keyword evidence="4" id="KW-0479">Metal-binding</keyword>
<comment type="caution">
    <text evidence="7">The sequence shown here is derived from an EMBL/GenBank/DDBJ whole genome shotgun (WGS) entry which is preliminary data.</text>
</comment>
<gene>
    <name evidence="7" type="primary">pflA_16</name>
    <name evidence="7" type="ORF">SDC9_148992</name>
</gene>
<keyword evidence="6" id="KW-0411">Iron-sulfur</keyword>
<dbReference type="EC" id="1.97.1.4" evidence="7"/>
<evidence type="ECO:0000256" key="5">
    <source>
        <dbReference type="ARBA" id="ARBA00023004"/>
    </source>
</evidence>
<dbReference type="EMBL" id="VSSQ01047763">
    <property type="protein sequence ID" value="MPN01780.1"/>
    <property type="molecule type" value="Genomic_DNA"/>
</dbReference>
<comment type="cofactor">
    <cofactor evidence="1">
        <name>[4Fe-4S] cluster</name>
        <dbReference type="ChEBI" id="CHEBI:49883"/>
    </cofactor>
</comment>
<keyword evidence="7" id="KW-0670">Pyruvate</keyword>
<evidence type="ECO:0000256" key="6">
    <source>
        <dbReference type="ARBA" id="ARBA00023014"/>
    </source>
</evidence>
<keyword evidence="7" id="KW-0456">Lyase</keyword>
<dbReference type="GO" id="GO:0046872">
    <property type="term" value="F:metal ion binding"/>
    <property type="evidence" value="ECO:0007669"/>
    <property type="project" value="UniProtKB-KW"/>
</dbReference>
<sequence>MPWSAFEAVLPESDLFLYDFKHPDSAKHRELTGCGNGRIKENLLRLGKTGKPIEIRIPLIPGLNMDDGALAKSARFLSGVGNLTGIRLLPYHALARSKYETVGRSDTMPDAAPPDAAALNRAAELLNRAGVRILLPGGK</sequence>
<evidence type="ECO:0000256" key="2">
    <source>
        <dbReference type="ARBA" id="ARBA00022485"/>
    </source>
</evidence>
<evidence type="ECO:0000313" key="7">
    <source>
        <dbReference type="EMBL" id="MPN01780.1"/>
    </source>
</evidence>
<protein>
    <submittedName>
        <fullName evidence="7">Pyruvate formate-lyase-activating enzyme</fullName>
        <ecNumber evidence="7">1.97.1.4</ecNumber>
    </submittedName>
</protein>
<evidence type="ECO:0000256" key="1">
    <source>
        <dbReference type="ARBA" id="ARBA00001966"/>
    </source>
</evidence>
<keyword evidence="2" id="KW-0004">4Fe-4S</keyword>
<dbReference type="GO" id="GO:0016829">
    <property type="term" value="F:lyase activity"/>
    <property type="evidence" value="ECO:0007669"/>
    <property type="project" value="UniProtKB-KW"/>
</dbReference>
<proteinExistence type="predicted"/>
<dbReference type="GO" id="GO:0051539">
    <property type="term" value="F:4 iron, 4 sulfur cluster binding"/>
    <property type="evidence" value="ECO:0007669"/>
    <property type="project" value="UniProtKB-KW"/>
</dbReference>